<dbReference type="InterPro" id="IPR039647">
    <property type="entry name" value="EF_hand_pair_protein_CML-like"/>
</dbReference>
<dbReference type="AlphaFoldDB" id="A0A543IFF7"/>
<gene>
    <name evidence="4" type="ORF">FHX41_3000</name>
</gene>
<dbReference type="RefSeq" id="WP_141969364.1">
    <property type="nucleotide sequence ID" value="NZ_VFPO01000001.1"/>
</dbReference>
<evidence type="ECO:0000313" key="4">
    <source>
        <dbReference type="EMBL" id="TQM69306.1"/>
    </source>
</evidence>
<accession>A0A543IFF7</accession>
<dbReference type="GO" id="GO:0005509">
    <property type="term" value="F:calcium ion binding"/>
    <property type="evidence" value="ECO:0007669"/>
    <property type="project" value="InterPro"/>
</dbReference>
<dbReference type="InterPro" id="IPR018247">
    <property type="entry name" value="EF_Hand_1_Ca_BS"/>
</dbReference>
<name>A0A543IFF7_9ACTN</name>
<dbReference type="PROSITE" id="PS00018">
    <property type="entry name" value="EF_HAND_1"/>
    <property type="match status" value="2"/>
</dbReference>
<dbReference type="SMART" id="SM00054">
    <property type="entry name" value="EFh"/>
    <property type="match status" value="2"/>
</dbReference>
<dbReference type="Gene3D" id="1.10.238.10">
    <property type="entry name" value="EF-hand"/>
    <property type="match status" value="1"/>
</dbReference>
<dbReference type="InterPro" id="IPR011992">
    <property type="entry name" value="EF-hand-dom_pair"/>
</dbReference>
<keyword evidence="5" id="KW-1185">Reference proteome</keyword>
<proteinExistence type="predicted"/>
<dbReference type="PANTHER" id="PTHR10891">
    <property type="entry name" value="EF-HAND CALCIUM-BINDING DOMAIN CONTAINING PROTEIN"/>
    <property type="match status" value="1"/>
</dbReference>
<dbReference type="EMBL" id="VFPO01000001">
    <property type="protein sequence ID" value="TQM69306.1"/>
    <property type="molecule type" value="Genomic_DNA"/>
</dbReference>
<dbReference type="FunFam" id="1.10.238.10:FF:000003">
    <property type="entry name" value="Calmodulin A"/>
    <property type="match status" value="1"/>
</dbReference>
<evidence type="ECO:0000313" key="5">
    <source>
        <dbReference type="Proteomes" id="UP000316706"/>
    </source>
</evidence>
<feature type="domain" description="EF-hand" evidence="3">
    <location>
        <begin position="38"/>
        <end position="73"/>
    </location>
</feature>
<sequence>MADTERYRATFELVDTDGDGHISIDELKNLMAALGTEVSSTRAVEVVVAADADRDGKISLEEFAALMERTAHLA</sequence>
<dbReference type="SUPFAM" id="SSF47473">
    <property type="entry name" value="EF-hand"/>
    <property type="match status" value="1"/>
</dbReference>
<evidence type="ECO:0000256" key="1">
    <source>
        <dbReference type="ARBA" id="ARBA00022723"/>
    </source>
</evidence>
<reference evidence="4 5" key="1">
    <citation type="submission" date="2019-06" db="EMBL/GenBank/DDBJ databases">
        <title>Sequencing the genomes of 1000 actinobacteria strains.</title>
        <authorList>
            <person name="Klenk H.-P."/>
        </authorList>
    </citation>
    <scope>NUCLEOTIDE SEQUENCE [LARGE SCALE GENOMIC DNA]</scope>
    <source>
        <strain evidence="4 5">DSM 45043</strain>
    </source>
</reference>
<dbReference type="Proteomes" id="UP000316706">
    <property type="component" value="Unassembled WGS sequence"/>
</dbReference>
<organism evidence="4 5">
    <name type="scientific">Actinomadura hallensis</name>
    <dbReference type="NCBI Taxonomy" id="337895"/>
    <lineage>
        <taxon>Bacteria</taxon>
        <taxon>Bacillati</taxon>
        <taxon>Actinomycetota</taxon>
        <taxon>Actinomycetes</taxon>
        <taxon>Streptosporangiales</taxon>
        <taxon>Thermomonosporaceae</taxon>
        <taxon>Actinomadura</taxon>
    </lineage>
</organism>
<protein>
    <submittedName>
        <fullName evidence="4">EF hand domain-containing protein</fullName>
    </submittedName>
</protein>
<dbReference type="InterPro" id="IPR002048">
    <property type="entry name" value="EF_hand_dom"/>
</dbReference>
<dbReference type="PROSITE" id="PS50222">
    <property type="entry name" value="EF_HAND_2"/>
    <property type="match status" value="2"/>
</dbReference>
<dbReference type="OrthoDB" id="4563420at2"/>
<dbReference type="Pfam" id="PF13499">
    <property type="entry name" value="EF-hand_7"/>
    <property type="match status" value="1"/>
</dbReference>
<evidence type="ECO:0000259" key="3">
    <source>
        <dbReference type="PROSITE" id="PS50222"/>
    </source>
</evidence>
<evidence type="ECO:0000256" key="2">
    <source>
        <dbReference type="ARBA" id="ARBA00022737"/>
    </source>
</evidence>
<keyword evidence="2" id="KW-0677">Repeat</keyword>
<dbReference type="CDD" id="cd00051">
    <property type="entry name" value="EFh"/>
    <property type="match status" value="1"/>
</dbReference>
<feature type="domain" description="EF-hand" evidence="3">
    <location>
        <begin position="2"/>
        <end position="37"/>
    </location>
</feature>
<keyword evidence="1" id="KW-0479">Metal-binding</keyword>
<comment type="caution">
    <text evidence="4">The sequence shown here is derived from an EMBL/GenBank/DDBJ whole genome shotgun (WGS) entry which is preliminary data.</text>
</comment>